<keyword evidence="6" id="KW-1185">Reference proteome</keyword>
<dbReference type="GO" id="GO:0005096">
    <property type="term" value="F:GTPase activator activity"/>
    <property type="evidence" value="ECO:0007669"/>
    <property type="project" value="UniProtKB-KW"/>
</dbReference>
<keyword evidence="2" id="KW-0433">Leucine-rich repeat</keyword>
<dbReference type="GO" id="GO:0006913">
    <property type="term" value="P:nucleocytoplasmic transport"/>
    <property type="evidence" value="ECO:0007669"/>
    <property type="project" value="TreeGrafter"/>
</dbReference>
<proteinExistence type="predicted"/>
<dbReference type="Proteomes" id="UP000186808">
    <property type="component" value="Unassembled WGS sequence"/>
</dbReference>
<dbReference type="STRING" id="464.Lgor_1279"/>
<reference evidence="4 6" key="1">
    <citation type="submission" date="2017-01" db="EMBL/GenBank/DDBJ databases">
        <authorList>
            <person name="Varghese N."/>
            <person name="Submissions S."/>
        </authorList>
    </citation>
    <scope>NUCLEOTIDE SEQUENCE [LARGE SCALE GENOMIC DNA]</scope>
    <source>
        <strain evidence="4 6">ATCC 33342</strain>
    </source>
</reference>
<dbReference type="SUPFAM" id="SSF52047">
    <property type="entry name" value="RNI-like"/>
    <property type="match status" value="1"/>
</dbReference>
<dbReference type="PANTHER" id="PTHR24113">
    <property type="entry name" value="RAN GTPASE-ACTIVATING PROTEIN 1"/>
    <property type="match status" value="1"/>
</dbReference>
<dbReference type="SMART" id="SM00368">
    <property type="entry name" value="LRR_RI"/>
    <property type="match status" value="4"/>
</dbReference>
<name>A0A377GHI6_9GAMM</name>
<dbReference type="Pfam" id="PF13516">
    <property type="entry name" value="LRR_6"/>
    <property type="match status" value="3"/>
</dbReference>
<dbReference type="Proteomes" id="UP000254374">
    <property type="component" value="Unassembled WGS sequence"/>
</dbReference>
<evidence type="ECO:0000313" key="5">
    <source>
        <dbReference type="EMBL" id="STO24246.1"/>
    </source>
</evidence>
<sequence length="297" mass="33703">MPKYRKINLNEALFLLQNNAPDLVSLDLSDQEISEQCLYELVEAINANNYLKRIKLDCCMIDDDKVKILSRLDSIEVLSLRANKISDNGMRLLAAMPSLKKLDLSSNNNLYDKRITAKGLNIFVRNSTLEQLTLSDNELDDECAKTLARNNLRRLILSKNQISHKGVTYLAAHKKLKFLDISTNKIGDSGASTLINENLRIRVLILNNNKLGIKAITKMKTEQLKKLDRLDLCLNPLGHDGIKLLQDKWGSQDGLSTFFCQKRNRSFITGLFNTIHTQFFPEKENKPAQSIVLNSTL</sequence>
<dbReference type="InterPro" id="IPR001611">
    <property type="entry name" value="Leu-rich_rpt"/>
</dbReference>
<dbReference type="AlphaFoldDB" id="A0A377GHI6"/>
<evidence type="ECO:0000256" key="1">
    <source>
        <dbReference type="ARBA" id="ARBA00022468"/>
    </source>
</evidence>
<keyword evidence="3" id="KW-0677">Repeat</keyword>
<gene>
    <name evidence="5" type="ORF">NCTC11401_01053</name>
    <name evidence="4" type="ORF">SAMN05421777_12162</name>
</gene>
<dbReference type="OrthoDB" id="268839at2"/>
<evidence type="ECO:0000313" key="7">
    <source>
        <dbReference type="Proteomes" id="UP000254374"/>
    </source>
</evidence>
<dbReference type="RefSeq" id="WP_058467783.1">
    <property type="nucleotide sequence ID" value="NZ_CAAAIX010000020.1"/>
</dbReference>
<dbReference type="EMBL" id="UGGV01000001">
    <property type="protein sequence ID" value="STO24246.1"/>
    <property type="molecule type" value="Genomic_DNA"/>
</dbReference>
<dbReference type="InterPro" id="IPR027038">
    <property type="entry name" value="RanGap"/>
</dbReference>
<dbReference type="Pfam" id="PF13855">
    <property type="entry name" value="LRR_8"/>
    <property type="match status" value="1"/>
</dbReference>
<dbReference type="Gene3D" id="3.80.10.10">
    <property type="entry name" value="Ribonuclease Inhibitor"/>
    <property type="match status" value="1"/>
</dbReference>
<dbReference type="GO" id="GO:0031267">
    <property type="term" value="F:small GTPase binding"/>
    <property type="evidence" value="ECO:0007669"/>
    <property type="project" value="TreeGrafter"/>
</dbReference>
<dbReference type="GO" id="GO:0048471">
    <property type="term" value="C:perinuclear region of cytoplasm"/>
    <property type="evidence" value="ECO:0007669"/>
    <property type="project" value="TreeGrafter"/>
</dbReference>
<evidence type="ECO:0000256" key="3">
    <source>
        <dbReference type="ARBA" id="ARBA00022737"/>
    </source>
</evidence>
<dbReference type="GO" id="GO:0005829">
    <property type="term" value="C:cytosol"/>
    <property type="evidence" value="ECO:0007669"/>
    <property type="project" value="TreeGrafter"/>
</dbReference>
<reference evidence="5 7" key="2">
    <citation type="submission" date="2018-06" db="EMBL/GenBank/DDBJ databases">
        <authorList>
            <consortium name="Pathogen Informatics"/>
            <person name="Doyle S."/>
        </authorList>
    </citation>
    <scope>NUCLEOTIDE SEQUENCE [LARGE SCALE GENOMIC DNA]</scope>
    <source>
        <strain evidence="5 7">NCTC11401</strain>
    </source>
</reference>
<dbReference type="InterPro" id="IPR032675">
    <property type="entry name" value="LRR_dom_sf"/>
</dbReference>
<evidence type="ECO:0000313" key="6">
    <source>
        <dbReference type="Proteomes" id="UP000186808"/>
    </source>
</evidence>
<accession>A0A377GHI6</accession>
<protein>
    <submittedName>
        <fullName evidence="4">Leucine Rich repeat-containing protein</fullName>
    </submittedName>
    <submittedName>
        <fullName evidence="5">Ran GTPase-activating protein (RanGAP) involved in mRNA processing and transport</fullName>
    </submittedName>
</protein>
<dbReference type="EMBL" id="FTNL01000021">
    <property type="protein sequence ID" value="SIR72748.1"/>
    <property type="molecule type" value="Genomic_DNA"/>
</dbReference>
<evidence type="ECO:0000313" key="4">
    <source>
        <dbReference type="EMBL" id="SIR72748.1"/>
    </source>
</evidence>
<dbReference type="PANTHER" id="PTHR24113:SF12">
    <property type="entry name" value="RAN GTPASE-ACTIVATING PROTEIN 1"/>
    <property type="match status" value="1"/>
</dbReference>
<evidence type="ECO:0000256" key="2">
    <source>
        <dbReference type="ARBA" id="ARBA00022614"/>
    </source>
</evidence>
<organism evidence="5 7">
    <name type="scientific">Fluoribacter gormanii</name>
    <dbReference type="NCBI Taxonomy" id="464"/>
    <lineage>
        <taxon>Bacteria</taxon>
        <taxon>Pseudomonadati</taxon>
        <taxon>Pseudomonadota</taxon>
        <taxon>Gammaproteobacteria</taxon>
        <taxon>Legionellales</taxon>
        <taxon>Legionellaceae</taxon>
        <taxon>Fluoribacter</taxon>
    </lineage>
</organism>
<keyword evidence="1" id="KW-0343">GTPase activation</keyword>